<feature type="compositionally biased region" description="Basic and acidic residues" evidence="1">
    <location>
        <begin position="1"/>
        <end position="17"/>
    </location>
</feature>
<gene>
    <name evidence="2" type="ORF">sS8_3145</name>
</gene>
<reference evidence="2 3" key="1">
    <citation type="submission" date="2016-12" db="EMBL/GenBank/DDBJ databases">
        <title>Genome sequencing of Methylocaldum marinum.</title>
        <authorList>
            <person name="Takeuchi M."/>
            <person name="Kamagata Y."/>
            <person name="Hiraoka S."/>
            <person name="Oshima K."/>
            <person name="Hattori M."/>
            <person name="Iwasaki W."/>
        </authorList>
    </citation>
    <scope>NUCLEOTIDE SEQUENCE [LARGE SCALE GENOMIC DNA]</scope>
    <source>
        <strain evidence="2 3">S8</strain>
    </source>
</reference>
<dbReference type="AlphaFoldDB" id="A0A250KTV1"/>
<evidence type="ECO:0000313" key="3">
    <source>
        <dbReference type="Proteomes" id="UP000266313"/>
    </source>
</evidence>
<dbReference type="EMBL" id="AP017928">
    <property type="protein sequence ID" value="BBA35088.1"/>
    <property type="molecule type" value="Genomic_DNA"/>
</dbReference>
<keyword evidence="3" id="KW-1185">Reference proteome</keyword>
<organism evidence="2 3">
    <name type="scientific">Methylocaldum marinum</name>
    <dbReference type="NCBI Taxonomy" id="1432792"/>
    <lineage>
        <taxon>Bacteria</taxon>
        <taxon>Pseudomonadati</taxon>
        <taxon>Pseudomonadota</taxon>
        <taxon>Gammaproteobacteria</taxon>
        <taxon>Methylococcales</taxon>
        <taxon>Methylococcaceae</taxon>
        <taxon>Methylocaldum</taxon>
    </lineage>
</organism>
<feature type="compositionally biased region" description="Basic and acidic residues" evidence="1">
    <location>
        <begin position="23"/>
        <end position="32"/>
    </location>
</feature>
<dbReference type="KEGG" id="mmai:sS8_3145"/>
<dbReference type="RefSeq" id="WP_119630355.1">
    <property type="nucleotide sequence ID" value="NZ_AP017928.1"/>
</dbReference>
<proteinExistence type="predicted"/>
<evidence type="ECO:0000256" key="1">
    <source>
        <dbReference type="SAM" id="MobiDB-lite"/>
    </source>
</evidence>
<dbReference type="Proteomes" id="UP000266313">
    <property type="component" value="Chromosome"/>
</dbReference>
<feature type="region of interest" description="Disordered" evidence="1">
    <location>
        <begin position="1"/>
        <end position="32"/>
    </location>
</feature>
<evidence type="ECO:0000313" key="2">
    <source>
        <dbReference type="EMBL" id="BBA35088.1"/>
    </source>
</evidence>
<accession>A0A250KTV1</accession>
<protein>
    <submittedName>
        <fullName evidence="2">Uncharacterized protein</fullName>
    </submittedName>
</protein>
<dbReference type="OrthoDB" id="894263at2"/>
<name>A0A250KTV1_9GAMM</name>
<sequence length="132" mass="15355">MELKEEKHWEGGKDWKEKKHRDGGKDWRDNGHDPYFHEHGYTRLAIPPGHYPPPGGCRVWYPGRPAGHQPPPGDCYRMRAKVPPGTWLIRHPRDRADHVHVIVYDDYRPGIVRVIGEFDIGTGVFVDFVLDR</sequence>